<sequence>MMPTATREFYRPLNSLSGAMADEYSALIRNGQSNTSLLSQLASAKKVKKTFSHCLDGKKGGGIFAIGEVVEPKIKTTPILDDPTHFNIALESIDVNGDAVKLPTSIFDFIKKQAAIVDSGTTLAYFPDEVYNQLMERMMNIALVFRTVTFTGDEITLLGDLVLSDKLVTYDMENQAIGWTDHDCSSSIKVNDEKSGNVYEVGAQDISSAHYM</sequence>
<reference evidence="1 2" key="2">
    <citation type="journal article" date="2022" name="Mol. Ecol. Resour.">
        <title>The genomes of chicory, endive, great burdock and yacon provide insights into Asteraceae paleo-polyploidization history and plant inulin production.</title>
        <authorList>
            <person name="Fan W."/>
            <person name="Wang S."/>
            <person name="Wang H."/>
            <person name="Wang A."/>
            <person name="Jiang F."/>
            <person name="Liu H."/>
            <person name="Zhao H."/>
            <person name="Xu D."/>
            <person name="Zhang Y."/>
        </authorList>
    </citation>
    <scope>NUCLEOTIDE SEQUENCE [LARGE SCALE GENOMIC DNA]</scope>
    <source>
        <strain evidence="2">cv. Yunnan</strain>
        <tissue evidence="1">Leaves</tissue>
    </source>
</reference>
<keyword evidence="2" id="KW-1185">Reference proteome</keyword>
<protein>
    <submittedName>
        <fullName evidence="1">Uncharacterized protein</fullName>
    </submittedName>
</protein>
<proteinExistence type="predicted"/>
<organism evidence="1 2">
    <name type="scientific">Smallanthus sonchifolius</name>
    <dbReference type="NCBI Taxonomy" id="185202"/>
    <lineage>
        <taxon>Eukaryota</taxon>
        <taxon>Viridiplantae</taxon>
        <taxon>Streptophyta</taxon>
        <taxon>Embryophyta</taxon>
        <taxon>Tracheophyta</taxon>
        <taxon>Spermatophyta</taxon>
        <taxon>Magnoliopsida</taxon>
        <taxon>eudicotyledons</taxon>
        <taxon>Gunneridae</taxon>
        <taxon>Pentapetalae</taxon>
        <taxon>asterids</taxon>
        <taxon>campanulids</taxon>
        <taxon>Asterales</taxon>
        <taxon>Asteraceae</taxon>
        <taxon>Asteroideae</taxon>
        <taxon>Heliantheae alliance</taxon>
        <taxon>Millerieae</taxon>
        <taxon>Smallanthus</taxon>
    </lineage>
</organism>
<evidence type="ECO:0000313" key="1">
    <source>
        <dbReference type="EMBL" id="KAI3725330.1"/>
    </source>
</evidence>
<comment type="caution">
    <text evidence="1">The sequence shown here is derived from an EMBL/GenBank/DDBJ whole genome shotgun (WGS) entry which is preliminary data.</text>
</comment>
<gene>
    <name evidence="1" type="ORF">L1987_65116</name>
</gene>
<dbReference type="EMBL" id="CM042039">
    <property type="protein sequence ID" value="KAI3725330.1"/>
    <property type="molecule type" value="Genomic_DNA"/>
</dbReference>
<evidence type="ECO:0000313" key="2">
    <source>
        <dbReference type="Proteomes" id="UP001056120"/>
    </source>
</evidence>
<name>A0ACB9BTK2_9ASTR</name>
<accession>A0ACB9BTK2</accession>
<reference evidence="2" key="1">
    <citation type="journal article" date="2022" name="Mol. Ecol. Resour.">
        <title>The genomes of chicory, endive, great burdock and yacon provide insights into Asteraceae palaeo-polyploidization history and plant inulin production.</title>
        <authorList>
            <person name="Fan W."/>
            <person name="Wang S."/>
            <person name="Wang H."/>
            <person name="Wang A."/>
            <person name="Jiang F."/>
            <person name="Liu H."/>
            <person name="Zhao H."/>
            <person name="Xu D."/>
            <person name="Zhang Y."/>
        </authorList>
    </citation>
    <scope>NUCLEOTIDE SEQUENCE [LARGE SCALE GENOMIC DNA]</scope>
    <source>
        <strain evidence="2">cv. Yunnan</strain>
    </source>
</reference>
<dbReference type="Proteomes" id="UP001056120">
    <property type="component" value="Linkage Group LG22"/>
</dbReference>